<keyword evidence="5" id="KW-0460">Magnesium</keyword>
<dbReference type="EC" id="2.7.2.1" evidence="5"/>
<comment type="pathway">
    <text evidence="5">Metabolic intermediate biosynthesis; acetyl-CoA biosynthesis; acetyl-CoA from acetate: step 1/2.</text>
</comment>
<keyword evidence="8" id="KW-1185">Reference proteome</keyword>
<dbReference type="GO" id="GO:0006085">
    <property type="term" value="P:acetyl-CoA biosynthetic process"/>
    <property type="evidence" value="ECO:0007669"/>
    <property type="project" value="UniProtKB-UniRule"/>
</dbReference>
<comment type="catalytic activity">
    <reaction evidence="5">
        <text>acetate + ATP = acetyl phosphate + ADP</text>
        <dbReference type="Rhea" id="RHEA:11352"/>
        <dbReference type="ChEBI" id="CHEBI:22191"/>
        <dbReference type="ChEBI" id="CHEBI:30089"/>
        <dbReference type="ChEBI" id="CHEBI:30616"/>
        <dbReference type="ChEBI" id="CHEBI:456216"/>
        <dbReference type="EC" id="2.7.2.1"/>
    </reaction>
</comment>
<protein>
    <recommendedName>
        <fullName evidence="5">Acetate kinase</fullName>
        <ecNumber evidence="5">2.7.2.1</ecNumber>
    </recommendedName>
    <alternativeName>
        <fullName evidence="5">Acetokinase</fullName>
    </alternativeName>
</protein>
<keyword evidence="2 5" id="KW-0547">Nucleotide-binding</keyword>
<evidence type="ECO:0000256" key="4">
    <source>
        <dbReference type="ARBA" id="ARBA00022840"/>
    </source>
</evidence>
<dbReference type="GO" id="GO:0005737">
    <property type="term" value="C:cytoplasm"/>
    <property type="evidence" value="ECO:0007669"/>
    <property type="project" value="UniProtKB-SubCell"/>
</dbReference>
<reference evidence="7 8" key="1">
    <citation type="submission" date="2019-03" db="EMBL/GenBank/DDBJ databases">
        <title>Genomic Encyclopedia of Type Strains, Phase IV (KMG-IV): sequencing the most valuable type-strain genomes for metagenomic binning, comparative biology and taxonomic classification.</title>
        <authorList>
            <person name="Goeker M."/>
        </authorList>
    </citation>
    <scope>NUCLEOTIDE SEQUENCE [LARGE SCALE GENOMIC DNA]</scope>
    <source>
        <strain evidence="7 8">DSM 103792</strain>
    </source>
</reference>
<dbReference type="EMBL" id="SNYM01000022">
    <property type="protein sequence ID" value="TDQ44976.1"/>
    <property type="molecule type" value="Genomic_DNA"/>
</dbReference>
<dbReference type="RefSeq" id="WP_133592980.1">
    <property type="nucleotide sequence ID" value="NZ_CP037953.1"/>
</dbReference>
<comment type="function">
    <text evidence="5">Catalyzes the formation of acetyl phosphate from acetate and ATP. Can also catalyze the reverse reaction.</text>
</comment>
<feature type="binding site" evidence="5">
    <location>
        <position position="347"/>
    </location>
    <ligand>
        <name>Mg(2+)</name>
        <dbReference type="ChEBI" id="CHEBI:18420"/>
    </ligand>
</feature>
<dbReference type="Gene3D" id="3.30.420.40">
    <property type="match status" value="2"/>
</dbReference>
<dbReference type="SUPFAM" id="SSF53067">
    <property type="entry name" value="Actin-like ATPase domain"/>
    <property type="match status" value="2"/>
</dbReference>
<evidence type="ECO:0000256" key="5">
    <source>
        <dbReference type="HAMAP-Rule" id="MF_00020"/>
    </source>
</evidence>
<dbReference type="OrthoDB" id="9802453at2"/>
<dbReference type="GO" id="GO:0006083">
    <property type="term" value="P:acetate metabolic process"/>
    <property type="evidence" value="ECO:0007669"/>
    <property type="project" value="TreeGrafter"/>
</dbReference>
<name>A0A4R6UG58_9GAMM</name>
<comment type="caution">
    <text evidence="5">Lacks conserved residue(s) required for the propagation of feature annotation.</text>
</comment>
<feature type="site" description="Transition state stabilizer" evidence="5">
    <location>
        <position position="148"/>
    </location>
</feature>
<comment type="subcellular location">
    <subcellularLocation>
        <location evidence="5">Cytoplasm</location>
    </subcellularLocation>
</comment>
<feature type="binding site" evidence="5">
    <location>
        <begin position="248"/>
        <end position="250"/>
    </location>
    <ligand>
        <name>ATP</name>
        <dbReference type="ChEBI" id="CHEBI:30616"/>
    </ligand>
</feature>
<comment type="similarity">
    <text evidence="5 6">Belongs to the acetokinase family.</text>
</comment>
<proteinExistence type="inferred from homology"/>
<feature type="site" description="Transition state stabilizer" evidence="5">
    <location>
        <position position="208"/>
    </location>
</feature>
<dbReference type="GO" id="GO:0008776">
    <property type="term" value="F:acetate kinase activity"/>
    <property type="evidence" value="ECO:0007669"/>
    <property type="project" value="UniProtKB-UniRule"/>
</dbReference>
<dbReference type="InterPro" id="IPR004372">
    <property type="entry name" value="Ac/propionate_kinase"/>
</dbReference>
<dbReference type="GO" id="GO:0005524">
    <property type="term" value="F:ATP binding"/>
    <property type="evidence" value="ECO:0007669"/>
    <property type="project" value="UniProtKB-KW"/>
</dbReference>
<dbReference type="PANTHER" id="PTHR21060:SF15">
    <property type="entry name" value="ACETATE KINASE-RELATED"/>
    <property type="match status" value="1"/>
</dbReference>
<keyword evidence="3 5" id="KW-0418">Kinase</keyword>
<comment type="subunit">
    <text evidence="5">Homodimer.</text>
</comment>
<evidence type="ECO:0000256" key="1">
    <source>
        <dbReference type="ARBA" id="ARBA00022679"/>
    </source>
</evidence>
<dbReference type="HAMAP" id="MF_00020">
    <property type="entry name" value="Acetate_kinase"/>
    <property type="match status" value="1"/>
</dbReference>
<accession>A0A4R6UG58</accession>
<comment type="caution">
    <text evidence="7">The sequence shown here is derived from an EMBL/GenBank/DDBJ whole genome shotgun (WGS) entry which is preliminary data.</text>
</comment>
<feature type="active site" description="Proton donor/acceptor" evidence="5">
    <location>
        <position position="116"/>
    </location>
</feature>
<keyword evidence="5" id="KW-0963">Cytoplasm</keyword>
<dbReference type="UniPathway" id="UPA00340">
    <property type="reaction ID" value="UER00458"/>
</dbReference>
<dbReference type="PRINTS" id="PR00471">
    <property type="entry name" value="ACETATEKNASE"/>
</dbReference>
<comment type="cofactor">
    <cofactor evidence="5">
        <name>Mg(2+)</name>
        <dbReference type="ChEBI" id="CHEBI:18420"/>
    </cofactor>
    <cofactor evidence="5">
        <name>Mn(2+)</name>
        <dbReference type="ChEBI" id="CHEBI:29035"/>
    </cofactor>
    <text evidence="5">Mg(2+). Can also accept Mn(2+).</text>
</comment>
<dbReference type="Pfam" id="PF00871">
    <property type="entry name" value="Acetate_kinase"/>
    <property type="match status" value="1"/>
</dbReference>
<evidence type="ECO:0000256" key="2">
    <source>
        <dbReference type="ARBA" id="ARBA00022741"/>
    </source>
</evidence>
<keyword evidence="4 5" id="KW-0067">ATP-binding</keyword>
<dbReference type="Proteomes" id="UP000295375">
    <property type="component" value="Unassembled WGS sequence"/>
</dbReference>
<dbReference type="AlphaFoldDB" id="A0A4R6UG58"/>
<evidence type="ECO:0000256" key="6">
    <source>
        <dbReference type="RuleBase" id="RU003835"/>
    </source>
</evidence>
<evidence type="ECO:0000256" key="3">
    <source>
        <dbReference type="ARBA" id="ARBA00022777"/>
    </source>
</evidence>
<keyword evidence="1 5" id="KW-0808">Transferase</keyword>
<dbReference type="InterPro" id="IPR043129">
    <property type="entry name" value="ATPase_NBD"/>
</dbReference>
<dbReference type="InterPro" id="IPR000890">
    <property type="entry name" value="Aliphatic_acid_kin_short-chain"/>
</dbReference>
<dbReference type="GO" id="GO:0000287">
    <property type="term" value="F:magnesium ion binding"/>
    <property type="evidence" value="ECO:0007669"/>
    <property type="project" value="UniProtKB-UniRule"/>
</dbReference>
<sequence>MSAVLTINTGSQSVRLTLFNRQKNGEYQRTSMHYRDPNGTLSPDLLLNITARPHIVAHRWVHGGDWLTEPRRFRRQDSVAVERLNSMAPLHNPKAFQWLMVATATWPNARHILIPDTGLYRRLPELTWRLPLPRNICATLGLRRYGFHGLAHTAMWRALRNEAPHQAHGKLITLQLGGGSSVTAWSAGEPLETSMGYSPLSGVMMSSRPGDLDPEVVLKLVEALGIEQTRAILNQQSGLFGVSAESADMRELLASDSASASLAVEMYCHRLVHQVGSYITTLGGLDALVFGGGIGFHSEVIRTKVCRQLAWHGVTIEDERNAGEKLHDGRISPVEAVPAVFAFDADEAFELYNQAIEFKETEL</sequence>
<evidence type="ECO:0000313" key="7">
    <source>
        <dbReference type="EMBL" id="TDQ44976.1"/>
    </source>
</evidence>
<keyword evidence="5" id="KW-0479">Metal-binding</keyword>
<evidence type="ECO:0000313" key="8">
    <source>
        <dbReference type="Proteomes" id="UP000295375"/>
    </source>
</evidence>
<organism evidence="7 8">
    <name type="scientific">Permianibacter aggregans</name>
    <dbReference type="NCBI Taxonomy" id="1510150"/>
    <lineage>
        <taxon>Bacteria</taxon>
        <taxon>Pseudomonadati</taxon>
        <taxon>Pseudomonadota</taxon>
        <taxon>Gammaproteobacteria</taxon>
        <taxon>Pseudomonadales</taxon>
        <taxon>Pseudomonadaceae</taxon>
        <taxon>Permianibacter</taxon>
    </lineage>
</organism>
<feature type="binding site" evidence="5">
    <location>
        <position position="59"/>
    </location>
    <ligand>
        <name>substrate</name>
    </ligand>
</feature>
<gene>
    <name evidence="5" type="primary">ackA</name>
    <name evidence="7" type="ORF">EV696_12232</name>
</gene>
<dbReference type="PANTHER" id="PTHR21060">
    <property type="entry name" value="ACETATE KINASE"/>
    <property type="match status" value="1"/>
</dbReference>